<dbReference type="Pfam" id="PF00270">
    <property type="entry name" value="DEAD"/>
    <property type="match status" value="1"/>
</dbReference>
<dbReference type="InterPro" id="IPR027417">
    <property type="entry name" value="P-loop_NTPase"/>
</dbReference>
<evidence type="ECO:0000256" key="5">
    <source>
        <dbReference type="ARBA" id="ARBA00022806"/>
    </source>
</evidence>
<dbReference type="GO" id="GO:0006310">
    <property type="term" value="P:DNA recombination"/>
    <property type="evidence" value="ECO:0007669"/>
    <property type="project" value="InterPro"/>
</dbReference>
<evidence type="ECO:0000256" key="4">
    <source>
        <dbReference type="ARBA" id="ARBA00022801"/>
    </source>
</evidence>
<dbReference type="GO" id="GO:0046872">
    <property type="term" value="F:metal ion binding"/>
    <property type="evidence" value="ECO:0007669"/>
    <property type="project" value="UniProtKB-KW"/>
</dbReference>
<dbReference type="GO" id="GO:0005737">
    <property type="term" value="C:cytoplasm"/>
    <property type="evidence" value="ECO:0007669"/>
    <property type="project" value="TreeGrafter"/>
</dbReference>
<dbReference type="Pfam" id="PF16124">
    <property type="entry name" value="RecQ_Zn_bind"/>
    <property type="match status" value="1"/>
</dbReference>
<proteinExistence type="inferred from homology"/>
<dbReference type="PANTHER" id="PTHR13710:SF105">
    <property type="entry name" value="ATP-DEPENDENT DNA HELICASE Q1"/>
    <property type="match status" value="1"/>
</dbReference>
<reference evidence="15 16" key="1">
    <citation type="submission" date="2016-10" db="EMBL/GenBank/DDBJ databases">
        <authorList>
            <person name="de Groot N.N."/>
        </authorList>
    </citation>
    <scope>NUCLEOTIDE SEQUENCE [LARGE SCALE GENOMIC DNA]</scope>
    <source>
        <strain evidence="15 16">RK1</strain>
    </source>
</reference>
<dbReference type="InterPro" id="IPR001650">
    <property type="entry name" value="Helicase_C-like"/>
</dbReference>
<dbReference type="SMART" id="SM00487">
    <property type="entry name" value="DEXDc"/>
    <property type="match status" value="1"/>
</dbReference>
<dbReference type="PROSITE" id="PS51192">
    <property type="entry name" value="HELICASE_ATP_BIND_1"/>
    <property type="match status" value="1"/>
</dbReference>
<keyword evidence="5 15" id="KW-0347">Helicase</keyword>
<keyword evidence="3" id="KW-0547">Nucleotide-binding</keyword>
<keyword evidence="8" id="KW-0413">Isomerase</keyword>
<dbReference type="STRING" id="1477437.SAMN05444682_11128"/>
<dbReference type="InterPro" id="IPR011545">
    <property type="entry name" value="DEAD/DEAH_box_helicase_dom"/>
</dbReference>
<dbReference type="GO" id="GO:0043590">
    <property type="term" value="C:bacterial nucleoid"/>
    <property type="evidence" value="ECO:0007669"/>
    <property type="project" value="TreeGrafter"/>
</dbReference>
<dbReference type="Pfam" id="PF00271">
    <property type="entry name" value="Helicase_C"/>
    <property type="match status" value="1"/>
</dbReference>
<dbReference type="AlphaFoldDB" id="A0A1I3SHK2"/>
<feature type="domain" description="Helicase C-terminal" evidence="14">
    <location>
        <begin position="227"/>
        <end position="373"/>
    </location>
</feature>
<evidence type="ECO:0000313" key="15">
    <source>
        <dbReference type="EMBL" id="SFJ57121.1"/>
    </source>
</evidence>
<accession>A0A1I3SHK2</accession>
<dbReference type="GO" id="GO:0016787">
    <property type="term" value="F:hydrolase activity"/>
    <property type="evidence" value="ECO:0007669"/>
    <property type="project" value="UniProtKB-KW"/>
</dbReference>
<comment type="similarity">
    <text evidence="1">Belongs to the helicase family. RecQ subfamily.</text>
</comment>
<dbReference type="SMART" id="SM00490">
    <property type="entry name" value="HELICc"/>
    <property type="match status" value="1"/>
</dbReference>
<evidence type="ECO:0000256" key="6">
    <source>
        <dbReference type="ARBA" id="ARBA00022840"/>
    </source>
</evidence>
<dbReference type="GO" id="GO:0006281">
    <property type="term" value="P:DNA repair"/>
    <property type="evidence" value="ECO:0007669"/>
    <property type="project" value="TreeGrafter"/>
</dbReference>
<dbReference type="Gene3D" id="1.10.10.10">
    <property type="entry name" value="Winged helix-like DNA-binding domain superfamily/Winged helix DNA-binding domain"/>
    <property type="match status" value="1"/>
</dbReference>
<keyword evidence="7" id="KW-0238">DNA-binding</keyword>
<dbReference type="Proteomes" id="UP000198670">
    <property type="component" value="Unassembled WGS sequence"/>
</dbReference>
<keyword evidence="16" id="KW-1185">Reference proteome</keyword>
<evidence type="ECO:0000256" key="2">
    <source>
        <dbReference type="ARBA" id="ARBA00022723"/>
    </source>
</evidence>
<dbReference type="EMBL" id="FOQO01000011">
    <property type="protein sequence ID" value="SFJ57121.1"/>
    <property type="molecule type" value="Genomic_DNA"/>
</dbReference>
<evidence type="ECO:0000256" key="9">
    <source>
        <dbReference type="ARBA" id="ARBA00034617"/>
    </source>
</evidence>
<protein>
    <recommendedName>
        <fullName evidence="11">ATP-dependent DNA helicase RecQ</fullName>
        <ecNumber evidence="10">5.6.2.4</ecNumber>
    </recommendedName>
    <alternativeName>
        <fullName evidence="12">DNA 3'-5' helicase RecQ</fullName>
    </alternativeName>
</protein>
<dbReference type="CDD" id="cd17920">
    <property type="entry name" value="DEXHc_RecQ"/>
    <property type="match status" value="1"/>
</dbReference>
<keyword evidence="6" id="KW-0067">ATP-binding</keyword>
<dbReference type="GO" id="GO:0003677">
    <property type="term" value="F:DNA binding"/>
    <property type="evidence" value="ECO:0007669"/>
    <property type="project" value="UniProtKB-KW"/>
</dbReference>
<evidence type="ECO:0000259" key="13">
    <source>
        <dbReference type="PROSITE" id="PS51192"/>
    </source>
</evidence>
<evidence type="ECO:0000256" key="11">
    <source>
        <dbReference type="ARBA" id="ARBA00044535"/>
    </source>
</evidence>
<gene>
    <name evidence="15" type="ORF">SAMN05444682_11128</name>
</gene>
<dbReference type="GO" id="GO:0043138">
    <property type="term" value="F:3'-5' DNA helicase activity"/>
    <property type="evidence" value="ECO:0007669"/>
    <property type="project" value="UniProtKB-EC"/>
</dbReference>
<evidence type="ECO:0000256" key="7">
    <source>
        <dbReference type="ARBA" id="ARBA00023125"/>
    </source>
</evidence>
<keyword evidence="4" id="KW-0378">Hydrolase</keyword>
<dbReference type="GO" id="GO:0009378">
    <property type="term" value="F:four-way junction helicase activity"/>
    <property type="evidence" value="ECO:0007669"/>
    <property type="project" value="TreeGrafter"/>
</dbReference>
<comment type="catalytic activity">
    <reaction evidence="9">
        <text>Couples ATP hydrolysis with the unwinding of duplex DNA by translocating in the 3'-5' direction.</text>
        <dbReference type="EC" id="5.6.2.4"/>
    </reaction>
</comment>
<dbReference type="InterPro" id="IPR004589">
    <property type="entry name" value="DNA_helicase_ATP-dep_RecQ"/>
</dbReference>
<dbReference type="InterPro" id="IPR036388">
    <property type="entry name" value="WH-like_DNA-bd_sf"/>
</dbReference>
<organism evidence="15 16">
    <name type="scientific">Parapedobacter indicus</name>
    <dbReference type="NCBI Taxonomy" id="1477437"/>
    <lineage>
        <taxon>Bacteria</taxon>
        <taxon>Pseudomonadati</taxon>
        <taxon>Bacteroidota</taxon>
        <taxon>Sphingobacteriia</taxon>
        <taxon>Sphingobacteriales</taxon>
        <taxon>Sphingobacteriaceae</taxon>
        <taxon>Parapedobacter</taxon>
    </lineage>
</organism>
<dbReference type="InterPro" id="IPR032284">
    <property type="entry name" value="RecQ_Zn-bd"/>
</dbReference>
<dbReference type="NCBIfam" id="TIGR00614">
    <property type="entry name" value="recQ_fam"/>
    <property type="match status" value="1"/>
</dbReference>
<evidence type="ECO:0000256" key="10">
    <source>
        <dbReference type="ARBA" id="ARBA00034808"/>
    </source>
</evidence>
<name>A0A1I3SHK2_9SPHI</name>
<dbReference type="PANTHER" id="PTHR13710">
    <property type="entry name" value="DNA HELICASE RECQ FAMILY MEMBER"/>
    <property type="match status" value="1"/>
</dbReference>
<evidence type="ECO:0000313" key="16">
    <source>
        <dbReference type="Proteomes" id="UP000198670"/>
    </source>
</evidence>
<dbReference type="InterPro" id="IPR014001">
    <property type="entry name" value="Helicase_ATP-bd"/>
</dbReference>
<evidence type="ECO:0000256" key="3">
    <source>
        <dbReference type="ARBA" id="ARBA00022741"/>
    </source>
</evidence>
<dbReference type="GO" id="GO:0030894">
    <property type="term" value="C:replisome"/>
    <property type="evidence" value="ECO:0007669"/>
    <property type="project" value="TreeGrafter"/>
</dbReference>
<evidence type="ECO:0000256" key="8">
    <source>
        <dbReference type="ARBA" id="ARBA00023235"/>
    </source>
</evidence>
<keyword evidence="2" id="KW-0479">Metal-binding</keyword>
<sequence length="639" mass="73656">MYVWSLESLYAMNSVDVLRKYWKHESFRPLQEEVIQSVLTGRDTLALMPTGGGKSVCFQVPALMMDGICIVVTPLIALMKDQVETLKSKGIEAVAIFSGMRKREVDIALDNCIYGPVKFLYLSPERLSSDIVRERIRYMNVNLFAIDEAHCISQWGYDFRPSYLDVAVLRSLHPNIPFLALTATATAKVVDDIQQKLTFREYHVLKKSFFRENLAYMAFDEEHKTRRMLRIIRKLGGSGIIYVRNRRETQEVTRILLNEGISADFYHAGLETPDRARRQEGWKSNDIRVMVATNAFGMGIDKPDVRFVIHLDLPESLEAYYQEAGRAGRDGKKAYAVLLHHQSDRNELLKKYQLSFPSIDYIRQVYQQLANYYQLAYGAGEGLTLDFDVADFCSRYKLDALITLSALKFLERDGWINVSEAVYLPSRIKFEIDQPDLYKFQVENATYDGLIKVILRSHGGAFDHFVPIRETELARRVGKPLTAIVEMIDYLKKSEILSYLPQTDSPQLQFLRPRMDNKRLHIDSQYIRERKEVKQQQMDAVFHYLDDLKCRSKFLLAYFGENKPQRCGICDRCLKAVKTEGLEDRLMGELTEILAEGPATIDKLITRMVSGDEEARLAFTRKCLEEGKLKVNGDKYYLS</sequence>
<evidence type="ECO:0000256" key="1">
    <source>
        <dbReference type="ARBA" id="ARBA00005446"/>
    </source>
</evidence>
<dbReference type="Gene3D" id="3.40.50.300">
    <property type="entry name" value="P-loop containing nucleotide triphosphate hydrolases"/>
    <property type="match status" value="2"/>
</dbReference>
<dbReference type="FunFam" id="3.40.50.300:FF:001389">
    <property type="entry name" value="ATP-dependent DNA helicase RecQ"/>
    <property type="match status" value="1"/>
</dbReference>
<dbReference type="EC" id="5.6.2.4" evidence="10"/>
<dbReference type="PROSITE" id="PS51194">
    <property type="entry name" value="HELICASE_CTER"/>
    <property type="match status" value="1"/>
</dbReference>
<evidence type="ECO:0000259" key="14">
    <source>
        <dbReference type="PROSITE" id="PS51194"/>
    </source>
</evidence>
<feature type="domain" description="Helicase ATP-binding" evidence="13">
    <location>
        <begin position="35"/>
        <end position="203"/>
    </location>
</feature>
<evidence type="ECO:0000256" key="12">
    <source>
        <dbReference type="ARBA" id="ARBA00044550"/>
    </source>
</evidence>
<dbReference type="SUPFAM" id="SSF52540">
    <property type="entry name" value="P-loop containing nucleoside triphosphate hydrolases"/>
    <property type="match status" value="1"/>
</dbReference>
<dbReference type="GO" id="GO:0005524">
    <property type="term" value="F:ATP binding"/>
    <property type="evidence" value="ECO:0007669"/>
    <property type="project" value="UniProtKB-KW"/>
</dbReference>